<dbReference type="GeneID" id="140014623"/>
<evidence type="ECO:0000259" key="1">
    <source>
        <dbReference type="Pfam" id="PF00078"/>
    </source>
</evidence>
<sequence>MLQIGIIQPSNSSFASPVLLVKKKDGSWRFCVDYRKLNELTVKDKFPLPLIDELIDMLHGSRLVTKIDLRLRKFVLVFFDDILIYNPTWEDHLKHVSEVLTTLKKHQLCAKRSKCSFAQLEVEYLGHIISAQGVMADPKKVENMMHWPKPTTVKELNRLLGLTAYYRKFVNGYGTIAKPLTLFLKKDGFHWSTKADEAFHKLKLAMCRTPVLALPNLLNLL</sequence>
<dbReference type="InterPro" id="IPR043502">
    <property type="entry name" value="DNA/RNA_pol_sf"/>
</dbReference>
<gene>
    <name evidence="3" type="primary">LOC140014623</name>
</gene>
<dbReference type="CDD" id="cd01647">
    <property type="entry name" value="RT_LTR"/>
    <property type="match status" value="1"/>
</dbReference>
<dbReference type="SUPFAM" id="SSF56672">
    <property type="entry name" value="DNA/RNA polymerases"/>
    <property type="match status" value="1"/>
</dbReference>
<accession>A0ABM4VQI4</accession>
<dbReference type="InterPro" id="IPR051320">
    <property type="entry name" value="Viral_Replic_Matur_Polypro"/>
</dbReference>
<reference evidence="3" key="1">
    <citation type="submission" date="2025-08" db="UniProtKB">
        <authorList>
            <consortium name="RefSeq"/>
        </authorList>
    </citation>
    <scope>IDENTIFICATION</scope>
    <source>
        <tissue evidence="3">Leaves</tissue>
    </source>
</reference>
<evidence type="ECO:0000313" key="2">
    <source>
        <dbReference type="Proteomes" id="UP001652660"/>
    </source>
</evidence>
<proteinExistence type="predicted"/>
<keyword evidence="2" id="KW-1185">Reference proteome</keyword>
<dbReference type="Gene3D" id="3.10.10.10">
    <property type="entry name" value="HIV Type 1 Reverse Transcriptase, subunit A, domain 1"/>
    <property type="match status" value="1"/>
</dbReference>
<dbReference type="Proteomes" id="UP001652660">
    <property type="component" value="Chromosome 9e"/>
</dbReference>
<organism evidence="2 3">
    <name type="scientific">Coffea arabica</name>
    <name type="common">Arabian coffee</name>
    <dbReference type="NCBI Taxonomy" id="13443"/>
    <lineage>
        <taxon>Eukaryota</taxon>
        <taxon>Viridiplantae</taxon>
        <taxon>Streptophyta</taxon>
        <taxon>Embryophyta</taxon>
        <taxon>Tracheophyta</taxon>
        <taxon>Spermatophyta</taxon>
        <taxon>Magnoliopsida</taxon>
        <taxon>eudicotyledons</taxon>
        <taxon>Gunneridae</taxon>
        <taxon>Pentapetalae</taxon>
        <taxon>asterids</taxon>
        <taxon>lamiids</taxon>
        <taxon>Gentianales</taxon>
        <taxon>Rubiaceae</taxon>
        <taxon>Ixoroideae</taxon>
        <taxon>Gardenieae complex</taxon>
        <taxon>Bertiereae - Coffeeae clade</taxon>
        <taxon>Coffeeae</taxon>
        <taxon>Coffea</taxon>
    </lineage>
</organism>
<name>A0ABM4VQI4_COFAR</name>
<dbReference type="PANTHER" id="PTHR33064">
    <property type="entry name" value="POL PROTEIN"/>
    <property type="match status" value="1"/>
</dbReference>
<feature type="domain" description="Reverse transcriptase" evidence="1">
    <location>
        <begin position="73"/>
        <end position="129"/>
    </location>
</feature>
<dbReference type="Pfam" id="PF00078">
    <property type="entry name" value="RVT_1"/>
    <property type="match status" value="1"/>
</dbReference>
<dbReference type="Gene3D" id="3.30.70.270">
    <property type="match status" value="3"/>
</dbReference>
<dbReference type="InterPro" id="IPR000477">
    <property type="entry name" value="RT_dom"/>
</dbReference>
<dbReference type="RefSeq" id="XP_071921797.1">
    <property type="nucleotide sequence ID" value="XM_072065696.1"/>
</dbReference>
<evidence type="ECO:0000313" key="3">
    <source>
        <dbReference type="RefSeq" id="XP_071921797.1"/>
    </source>
</evidence>
<dbReference type="InterPro" id="IPR043128">
    <property type="entry name" value="Rev_trsase/Diguanyl_cyclase"/>
</dbReference>
<dbReference type="PANTHER" id="PTHR33064:SF37">
    <property type="entry name" value="RIBONUCLEASE H"/>
    <property type="match status" value="1"/>
</dbReference>
<protein>
    <submittedName>
        <fullName evidence="3">Uncharacterized mitochondrial protein AtMg00860-like</fullName>
    </submittedName>
</protein>